<dbReference type="AlphaFoldDB" id="A0A327WGK6"/>
<dbReference type="GO" id="GO:0004518">
    <property type="term" value="F:nuclease activity"/>
    <property type="evidence" value="ECO:0007669"/>
    <property type="project" value="InterPro"/>
</dbReference>
<accession>A0A327WGK6</accession>
<dbReference type="Pfam" id="PF14130">
    <property type="entry name" value="Cap4_nuclease"/>
    <property type="match status" value="1"/>
</dbReference>
<keyword evidence="3" id="KW-1185">Reference proteome</keyword>
<evidence type="ECO:0000313" key="3">
    <source>
        <dbReference type="Proteomes" id="UP000248790"/>
    </source>
</evidence>
<feature type="domain" description="CD-NTase associated protein 4-like DNA endonuclease" evidence="1">
    <location>
        <begin position="19"/>
        <end position="218"/>
    </location>
</feature>
<dbReference type="EMBL" id="QLMC01000018">
    <property type="protein sequence ID" value="RAJ89912.1"/>
    <property type="molecule type" value="Genomic_DNA"/>
</dbReference>
<evidence type="ECO:0000313" key="2">
    <source>
        <dbReference type="EMBL" id="RAJ89912.1"/>
    </source>
</evidence>
<dbReference type="RefSeq" id="WP_111631590.1">
    <property type="nucleotide sequence ID" value="NZ_QLMC01000018.1"/>
</dbReference>
<gene>
    <name evidence="2" type="ORF">LX87_05601</name>
</gene>
<protein>
    <submittedName>
        <fullName evidence="2">Uncharacterized protein DUF4297</fullName>
    </submittedName>
</protein>
<proteinExistence type="predicted"/>
<organism evidence="2 3">
    <name type="scientific">Larkinella arboricola</name>
    <dbReference type="NCBI Taxonomy" id="643671"/>
    <lineage>
        <taxon>Bacteria</taxon>
        <taxon>Pseudomonadati</taxon>
        <taxon>Bacteroidota</taxon>
        <taxon>Cytophagia</taxon>
        <taxon>Cytophagales</taxon>
        <taxon>Spirosomataceae</taxon>
        <taxon>Larkinella</taxon>
    </lineage>
</organism>
<sequence length="358" mass="40642">MTVTDDSSPLFAPQREKKGAETFGKYGYQYHWALYRVLKEHEKLNEYAVFVELHEDVVLSNSLDKSQAKFEFSQVKTNQTPLSTADILRPKSGKSVLGKLLDTCTNKPFASSINYINLVSANGFNIDLKVEGVALEIIRVDDIHDDTIKDIEEKIKKELGCTELPSNIQFIIPDLPDKRFQDVVISQIAKLISNLFPASFCDPMNIYRSLIDDLNMKGTVLYDYNKWDELLDKKALTSVAVTKAINVSLVSKNDAAIDASFVEITSEMGMTLFQRDRFKKAFNRYKQKRIGNRSTLQLDTSKTMKALIEDQSLYCSNMNELLDVASNLLPDKIKNQFPNKDDLNAAIICEYIMSNQNE</sequence>
<name>A0A327WGK6_LARAB</name>
<dbReference type="OrthoDB" id="940444at2"/>
<dbReference type="InterPro" id="IPR025382">
    <property type="entry name" value="Cap4-like_endonuclease_dom"/>
</dbReference>
<dbReference type="Proteomes" id="UP000248790">
    <property type="component" value="Unassembled WGS sequence"/>
</dbReference>
<evidence type="ECO:0000259" key="1">
    <source>
        <dbReference type="Pfam" id="PF14130"/>
    </source>
</evidence>
<comment type="caution">
    <text evidence="2">The sequence shown here is derived from an EMBL/GenBank/DDBJ whole genome shotgun (WGS) entry which is preliminary data.</text>
</comment>
<reference evidence="2 3" key="1">
    <citation type="submission" date="2018-06" db="EMBL/GenBank/DDBJ databases">
        <title>Genomic Encyclopedia of Archaeal and Bacterial Type Strains, Phase II (KMG-II): from individual species to whole genera.</title>
        <authorList>
            <person name="Goeker M."/>
        </authorList>
    </citation>
    <scope>NUCLEOTIDE SEQUENCE [LARGE SCALE GENOMIC DNA]</scope>
    <source>
        <strain evidence="2 3">DSM 21851</strain>
    </source>
</reference>